<keyword evidence="1" id="KW-0175">Coiled coil</keyword>
<dbReference type="RefSeq" id="WP_002689780.1">
    <property type="nucleotide sequence ID" value="NZ_CM001794.1"/>
</dbReference>
<gene>
    <name evidence="2" type="ORF">HMPREF9725_02599</name>
</gene>
<name>M2C1F5_TREDN</name>
<protein>
    <recommendedName>
        <fullName evidence="3">Tape measure domain-containing protein</fullName>
    </recommendedName>
</protein>
<dbReference type="EMBL" id="AGDW01000025">
    <property type="protein sequence ID" value="EMB28169.1"/>
    <property type="molecule type" value="Genomic_DNA"/>
</dbReference>
<organism evidence="2">
    <name type="scientific">Treponema denticola H1-T</name>
    <dbReference type="NCBI Taxonomy" id="999431"/>
    <lineage>
        <taxon>Bacteria</taxon>
        <taxon>Pseudomonadati</taxon>
        <taxon>Spirochaetota</taxon>
        <taxon>Spirochaetia</taxon>
        <taxon>Spirochaetales</taxon>
        <taxon>Treponemataceae</taxon>
        <taxon>Treponema</taxon>
    </lineage>
</organism>
<dbReference type="HOGENOM" id="CLU_333419_0_0_12"/>
<proteinExistence type="predicted"/>
<accession>M2C1F5</accession>
<dbReference type="Proteomes" id="UP000011708">
    <property type="component" value="Chromosome"/>
</dbReference>
<evidence type="ECO:0000256" key="1">
    <source>
        <dbReference type="SAM" id="Coils"/>
    </source>
</evidence>
<comment type="caution">
    <text evidence="2">The sequence shown here is derived from an EMBL/GenBank/DDBJ whole genome shotgun (WGS) entry which is preliminary data.</text>
</comment>
<reference evidence="2" key="1">
    <citation type="submission" date="2012-01" db="EMBL/GenBank/DDBJ databases">
        <title>The Genome Sequence of Treponema denticola H1-T.</title>
        <authorList>
            <consortium name="The Broad Institute Genome Sequencing Platform"/>
            <person name="Earl A."/>
            <person name="Ward D."/>
            <person name="Feldgarden M."/>
            <person name="Gevers D."/>
            <person name="Blanton J.M."/>
            <person name="Fenno C.J."/>
            <person name="Baranova O.V."/>
            <person name="Mathney J."/>
            <person name="Dewhirst F.E."/>
            <person name="Izard J."/>
            <person name="Young S.K."/>
            <person name="Zeng Q."/>
            <person name="Gargeya S."/>
            <person name="Fitzgerald M."/>
            <person name="Haas B."/>
            <person name="Abouelleil A."/>
            <person name="Alvarado L."/>
            <person name="Arachchi H.M."/>
            <person name="Berlin A."/>
            <person name="Chapman S.B."/>
            <person name="Gearin G."/>
            <person name="Goldberg J."/>
            <person name="Griggs A."/>
            <person name="Gujja S."/>
            <person name="Hansen M."/>
            <person name="Heiman D."/>
            <person name="Howarth C."/>
            <person name="Larimer J."/>
            <person name="Lui A."/>
            <person name="MacDonald P.J.P."/>
            <person name="McCowen C."/>
            <person name="Montmayeur A."/>
            <person name="Murphy C."/>
            <person name="Neiman D."/>
            <person name="Pearson M."/>
            <person name="Priest M."/>
            <person name="Roberts A."/>
            <person name="Saif S."/>
            <person name="Shea T."/>
            <person name="Sisk P."/>
            <person name="Stolte C."/>
            <person name="Sykes S."/>
            <person name="Wortman J."/>
            <person name="Nusbaum C."/>
            <person name="Birren B."/>
        </authorList>
    </citation>
    <scope>NUCLEOTIDE SEQUENCE [LARGE SCALE GENOMIC DNA]</scope>
    <source>
        <strain evidence="2">H1-T</strain>
    </source>
</reference>
<feature type="coiled-coil region" evidence="1">
    <location>
        <begin position="408"/>
        <end position="447"/>
    </location>
</feature>
<dbReference type="PATRIC" id="fig|999431.4.peg.2695"/>
<evidence type="ECO:0000313" key="2">
    <source>
        <dbReference type="EMBL" id="EMB28169.1"/>
    </source>
</evidence>
<feature type="coiled-coil region" evidence="1">
    <location>
        <begin position="497"/>
        <end position="571"/>
    </location>
</feature>
<dbReference type="AlphaFoldDB" id="M2C1F5"/>
<sequence length="895" mass="97846">MANDGELNFKTKIDDSDLDKGLKRVKSKVNNAAKDMGKGTKATNALKTAFNETGGAASSFTSKMGSLASSAGPVAAGLTVAVMAVKKFIEGLKAANEAFKVQEKAEKALQKAAENNPYLQKESVQRLKEFASGLQEISNYGDEGTLDIMAQLASTGRTEAEIMKIMGAAADYAAAKHIDLKTAAETLNSTYSGMAGTMGRQIAEIKDLTDEQLKNGDAIDLIAGKYKGFAKEAVDSGTQAKNAFGDFMESVGKIANPMFEALNQKAKSFWQSMTDEANKVGAFLKKAGEEWIIGGVYQANKSYLKSLNEGLKEVRPEKALLFMADEAEQLNDDQLKSLAKFIEKKWIINANEKEFLQILKEEQQRREKAIKSAAEYSAYMEKWKGSKKEELQAWLDNRESIEYSHQELKAVRDTLAAIEEQEKEAAMQAAKAADKAAEDSNKKLEESLYALEVEAKAKGQAVSAQDRYNVYLNSYIDLLTKTNGLIKEGYPIEQKRLEQLREAEKAAKAAADTEEKLAAAIKLTQEATEAINSIKREMTPAEHLQKELNALDEIKRKIKEATDEEIKQAQKGEKNILNREELLKGLAEAEKAIINEKVNAIAGKEQSWWDKHVSKQADLLKMKQALADSEVLSEEEKYERMKQLDEAYLQDKAAQTAELLTLIQGYVDQSVSIMNQAANLMLETSKNQATAEQAQLEMKYLKGEMGEEEYNKKITESKRKAAREQYKIQMVQWTASILQATANIAQGVTQAIAQGGIAGLITGGIVAAAGAVQIGSIIASKPIPPSFSTGGIVGGSSYSGDNIAANLNSREMVMNMSQQKGLWDFINGGSGGKGAAPNIVINNSASNIATAQPRLTRDKIEIMIDARVNESLKNGRYNDSLNLAQQGMSGDYYGI</sequence>
<evidence type="ECO:0008006" key="3">
    <source>
        <dbReference type="Google" id="ProtNLM"/>
    </source>
</evidence>